<dbReference type="GO" id="GO:0003700">
    <property type="term" value="F:DNA-binding transcription factor activity"/>
    <property type="evidence" value="ECO:0007669"/>
    <property type="project" value="InterPro"/>
</dbReference>
<organism evidence="6">
    <name type="scientific">hydrothermal vent metagenome</name>
    <dbReference type="NCBI Taxonomy" id="652676"/>
    <lineage>
        <taxon>unclassified sequences</taxon>
        <taxon>metagenomes</taxon>
        <taxon>ecological metagenomes</taxon>
    </lineage>
</organism>
<reference evidence="6" key="1">
    <citation type="submission" date="2018-06" db="EMBL/GenBank/DDBJ databases">
        <authorList>
            <person name="Zhirakovskaya E."/>
        </authorList>
    </citation>
    <scope>NUCLEOTIDE SEQUENCE</scope>
</reference>
<accession>A0A3B1BJZ5</accession>
<dbReference type="PANTHER" id="PTHR30514:SF1">
    <property type="entry name" value="HTH-TYPE TRANSCRIPTIONAL REGULATOR HEXR-RELATED"/>
    <property type="match status" value="1"/>
</dbReference>
<dbReference type="InterPro" id="IPR035472">
    <property type="entry name" value="RpiR-like_SIS"/>
</dbReference>
<dbReference type="PANTHER" id="PTHR30514">
    <property type="entry name" value="GLUCOKINASE"/>
    <property type="match status" value="1"/>
</dbReference>
<keyword evidence="2" id="KW-0238">DNA-binding</keyword>
<evidence type="ECO:0000259" key="5">
    <source>
        <dbReference type="PROSITE" id="PS51464"/>
    </source>
</evidence>
<dbReference type="Pfam" id="PF01418">
    <property type="entry name" value="HTH_6"/>
    <property type="match status" value="1"/>
</dbReference>
<dbReference type="Gene3D" id="3.40.50.10490">
    <property type="entry name" value="Glucose-6-phosphate isomerase like protein, domain 1"/>
    <property type="match status" value="1"/>
</dbReference>
<dbReference type="Pfam" id="PF01380">
    <property type="entry name" value="SIS"/>
    <property type="match status" value="1"/>
</dbReference>
<feature type="domain" description="HTH rpiR-type" evidence="4">
    <location>
        <begin position="13"/>
        <end position="89"/>
    </location>
</feature>
<name>A0A3B1BJZ5_9ZZZZ</name>
<evidence type="ECO:0000256" key="1">
    <source>
        <dbReference type="ARBA" id="ARBA00023015"/>
    </source>
</evidence>
<protein>
    <submittedName>
        <fullName evidence="6">Sialic acid utilization regulator, RpiR family</fullName>
    </submittedName>
</protein>
<dbReference type="SUPFAM" id="SSF46689">
    <property type="entry name" value="Homeodomain-like"/>
    <property type="match status" value="1"/>
</dbReference>
<evidence type="ECO:0000256" key="2">
    <source>
        <dbReference type="ARBA" id="ARBA00023125"/>
    </source>
</evidence>
<evidence type="ECO:0000256" key="3">
    <source>
        <dbReference type="ARBA" id="ARBA00023163"/>
    </source>
</evidence>
<keyword evidence="1" id="KW-0805">Transcription regulation</keyword>
<dbReference type="EMBL" id="UOGC01000074">
    <property type="protein sequence ID" value="VAX18626.1"/>
    <property type="molecule type" value="Genomic_DNA"/>
</dbReference>
<evidence type="ECO:0000313" key="6">
    <source>
        <dbReference type="EMBL" id="VAX18626.1"/>
    </source>
</evidence>
<dbReference type="GO" id="GO:0097367">
    <property type="term" value="F:carbohydrate derivative binding"/>
    <property type="evidence" value="ECO:0007669"/>
    <property type="project" value="InterPro"/>
</dbReference>
<dbReference type="SUPFAM" id="SSF53697">
    <property type="entry name" value="SIS domain"/>
    <property type="match status" value="1"/>
</dbReference>
<dbReference type="PROSITE" id="PS51464">
    <property type="entry name" value="SIS"/>
    <property type="match status" value="1"/>
</dbReference>
<dbReference type="GO" id="GO:0003677">
    <property type="term" value="F:DNA binding"/>
    <property type="evidence" value="ECO:0007669"/>
    <property type="project" value="UniProtKB-KW"/>
</dbReference>
<dbReference type="AlphaFoldDB" id="A0A3B1BJZ5"/>
<proteinExistence type="predicted"/>
<dbReference type="InterPro" id="IPR009057">
    <property type="entry name" value="Homeodomain-like_sf"/>
</dbReference>
<dbReference type="Gene3D" id="1.10.10.10">
    <property type="entry name" value="Winged helix-like DNA-binding domain superfamily/Winged helix DNA-binding domain"/>
    <property type="match status" value="1"/>
</dbReference>
<dbReference type="InterPro" id="IPR001347">
    <property type="entry name" value="SIS_dom"/>
</dbReference>
<dbReference type="CDD" id="cd05013">
    <property type="entry name" value="SIS_RpiR"/>
    <property type="match status" value="1"/>
</dbReference>
<keyword evidence="3" id="KW-0804">Transcription</keyword>
<sequence>METMSNTATKQSGGAIARIRGLAPSLLPAEKKVALYVMKNADEVLAQSIGEVAAGAEVSEATIIRFCRTAKFSGFANMKIALAREFVTPLASTLHEDITEKDNSATLARKVFGANIDTLQETLSVLDPVAVEDASRHINGAGKTLIIGVGTSAPIALEAYSKFMRLGLPVTLQSDAHLMMMEAALLKKGDVVLAISHSGSTIDPVETVKVARSAGAGAIAITNNLLSPLAKACDITLVTASKETKFRAEALSSRIAQSSILDLLYVSLGLKNQKRALVCAQKIEDVITAKQY</sequence>
<evidence type="ECO:0000259" key="4">
    <source>
        <dbReference type="PROSITE" id="PS51071"/>
    </source>
</evidence>
<gene>
    <name evidence="6" type="ORF">MNBD_NITROSPINAE01-491</name>
</gene>
<dbReference type="InterPro" id="IPR000281">
    <property type="entry name" value="HTH_RpiR"/>
</dbReference>
<dbReference type="InterPro" id="IPR047640">
    <property type="entry name" value="RpiR-like"/>
</dbReference>
<feature type="domain" description="SIS" evidence="5">
    <location>
        <begin position="134"/>
        <end position="274"/>
    </location>
</feature>
<dbReference type="InterPro" id="IPR046348">
    <property type="entry name" value="SIS_dom_sf"/>
</dbReference>
<dbReference type="GO" id="GO:1901135">
    <property type="term" value="P:carbohydrate derivative metabolic process"/>
    <property type="evidence" value="ECO:0007669"/>
    <property type="project" value="InterPro"/>
</dbReference>
<dbReference type="InterPro" id="IPR036388">
    <property type="entry name" value="WH-like_DNA-bd_sf"/>
</dbReference>
<dbReference type="PROSITE" id="PS51071">
    <property type="entry name" value="HTH_RPIR"/>
    <property type="match status" value="1"/>
</dbReference>